<reference evidence="4" key="5">
    <citation type="submission" date="2025-09" db="UniProtKB">
        <authorList>
            <consortium name="Ensembl"/>
        </authorList>
    </citation>
    <scope>IDENTIFICATION</scope>
</reference>
<dbReference type="PRINTS" id="PR00449">
    <property type="entry name" value="RASTRNSFRMNG"/>
</dbReference>
<dbReference type="Gene3D" id="3.40.50.300">
    <property type="entry name" value="P-loop containing nucleotide triphosphate hydrolases"/>
    <property type="match status" value="1"/>
</dbReference>
<dbReference type="GO" id="GO:0008333">
    <property type="term" value="P:endosome to lysosome transport"/>
    <property type="evidence" value="ECO:0007669"/>
    <property type="project" value="TreeGrafter"/>
</dbReference>
<dbReference type="OMA" id="MTRAFYK"/>
<gene>
    <name evidence="4" type="primary">LOC103179038</name>
</gene>
<dbReference type="GO" id="GO:0090385">
    <property type="term" value="P:phagosome-lysosome fusion"/>
    <property type="evidence" value="ECO:0007669"/>
    <property type="project" value="TreeGrafter"/>
</dbReference>
<dbReference type="STRING" id="7868.ENSCMIP00000040795"/>
<dbReference type="GeneID" id="103179038"/>
<evidence type="ECO:0000256" key="1">
    <source>
        <dbReference type="ARBA" id="ARBA00006270"/>
    </source>
</evidence>
<evidence type="ECO:0000313" key="4">
    <source>
        <dbReference type="Ensembl" id="ENSCMIP00000040795.1"/>
    </source>
</evidence>
<dbReference type="AlphaFoldDB" id="A0A4W3K8I1"/>
<dbReference type="OrthoDB" id="9947764at2759"/>
<dbReference type="SUPFAM" id="SSF52540">
    <property type="entry name" value="P-loop containing nucleoside triphosphate hydrolases"/>
    <property type="match status" value="1"/>
</dbReference>
<reference evidence="5" key="2">
    <citation type="journal article" date="2007" name="PLoS Biol.">
        <title>Survey sequencing and comparative analysis of the elephant shark (Callorhinchus milii) genome.</title>
        <authorList>
            <person name="Venkatesh B."/>
            <person name="Kirkness E.F."/>
            <person name="Loh Y.H."/>
            <person name="Halpern A.L."/>
            <person name="Lee A.P."/>
            <person name="Johnson J."/>
            <person name="Dandona N."/>
            <person name="Viswanathan L.D."/>
            <person name="Tay A."/>
            <person name="Venter J.C."/>
            <person name="Strausberg R.L."/>
            <person name="Brenner S."/>
        </authorList>
    </citation>
    <scope>NUCLEOTIDE SEQUENCE [LARGE SCALE GENOMIC DNA]</scope>
</reference>
<dbReference type="SMART" id="SM00176">
    <property type="entry name" value="RAN"/>
    <property type="match status" value="1"/>
</dbReference>
<sequence length="218" mass="25235">MKSGIMILEMQTSLPKSSTEHLFKVIVIGQFRVGKTSFIQRYVNGLFTENYKATVGVDFAMKTIKWTENDIVRLQFWDIQGQEDTTKMTRAFYKNAAACLIIFDMTSERSFEFCKELKEAVDSEVCDKYEMPIPCILLANKCDLKEWAVTRERVDQFCSECNFLCWKEISVKRNEQLEESVGCLIEVVMERSKDSLEPVSEPELDIHQPPAKSYCCKI</sequence>
<dbReference type="GO" id="GO:0005525">
    <property type="term" value="F:GTP binding"/>
    <property type="evidence" value="ECO:0007669"/>
    <property type="project" value="UniProtKB-KW"/>
</dbReference>
<evidence type="ECO:0000313" key="5">
    <source>
        <dbReference type="Proteomes" id="UP000314986"/>
    </source>
</evidence>
<dbReference type="InParanoid" id="A0A4W3K8I1"/>
<name>A0A4W3K8I1_CALMI</name>
<dbReference type="InterPro" id="IPR005225">
    <property type="entry name" value="Small_GTP-bd"/>
</dbReference>
<accession>A0A4W3K8I1</accession>
<protein>
    <submittedName>
        <fullName evidence="4">Ras-related protein Rab-7L1-like</fullName>
    </submittedName>
</protein>
<comment type="similarity">
    <text evidence="1">Belongs to the small GTPase superfamily. Rab family.</text>
</comment>
<reference evidence="5" key="1">
    <citation type="journal article" date="2006" name="Science">
        <title>Ancient noncoding elements conserved in the human genome.</title>
        <authorList>
            <person name="Venkatesh B."/>
            <person name="Kirkness E.F."/>
            <person name="Loh Y.H."/>
            <person name="Halpern A.L."/>
            <person name="Lee A.P."/>
            <person name="Johnson J."/>
            <person name="Dandona N."/>
            <person name="Viswanathan L.D."/>
            <person name="Tay A."/>
            <person name="Venter J.C."/>
            <person name="Strausberg R.L."/>
            <person name="Brenner S."/>
        </authorList>
    </citation>
    <scope>NUCLEOTIDE SEQUENCE [LARGE SCALE GENOMIC DNA]</scope>
</reference>
<dbReference type="InterPro" id="IPR027417">
    <property type="entry name" value="P-loop_NTPase"/>
</dbReference>
<dbReference type="GeneTree" id="ENSGT00940000159363"/>
<dbReference type="NCBIfam" id="TIGR00231">
    <property type="entry name" value="small_GTP"/>
    <property type="match status" value="1"/>
</dbReference>
<dbReference type="PANTHER" id="PTHR47981">
    <property type="entry name" value="RAB FAMILY"/>
    <property type="match status" value="1"/>
</dbReference>
<dbReference type="GO" id="GO:0005770">
    <property type="term" value="C:late endosome"/>
    <property type="evidence" value="ECO:0007669"/>
    <property type="project" value="TreeGrafter"/>
</dbReference>
<dbReference type="SMART" id="SM00175">
    <property type="entry name" value="RAB"/>
    <property type="match status" value="1"/>
</dbReference>
<dbReference type="RefSeq" id="XP_007892290.1">
    <property type="nucleotide sequence ID" value="XM_007894099.2"/>
</dbReference>
<reference evidence="5" key="3">
    <citation type="journal article" date="2014" name="Nature">
        <title>Elephant shark genome provides unique insights into gnathostome evolution.</title>
        <authorList>
            <consortium name="International Elephant Shark Genome Sequencing Consortium"/>
            <person name="Venkatesh B."/>
            <person name="Lee A.P."/>
            <person name="Ravi V."/>
            <person name="Maurya A.K."/>
            <person name="Lian M.M."/>
            <person name="Swann J.B."/>
            <person name="Ohta Y."/>
            <person name="Flajnik M.F."/>
            <person name="Sutoh Y."/>
            <person name="Kasahara M."/>
            <person name="Hoon S."/>
            <person name="Gangu V."/>
            <person name="Roy S.W."/>
            <person name="Irimia M."/>
            <person name="Korzh V."/>
            <person name="Kondrychyn I."/>
            <person name="Lim Z.W."/>
            <person name="Tay B.H."/>
            <person name="Tohari S."/>
            <person name="Kong K.W."/>
            <person name="Ho S."/>
            <person name="Lorente-Galdos B."/>
            <person name="Quilez J."/>
            <person name="Marques-Bonet T."/>
            <person name="Raney B.J."/>
            <person name="Ingham P.W."/>
            <person name="Tay A."/>
            <person name="Hillier L.W."/>
            <person name="Minx P."/>
            <person name="Boehm T."/>
            <person name="Wilson R.K."/>
            <person name="Brenner S."/>
            <person name="Warren W.C."/>
        </authorList>
    </citation>
    <scope>NUCLEOTIDE SEQUENCE [LARGE SCALE GENOMIC DNA]</scope>
</reference>
<dbReference type="PANTHER" id="PTHR47981:SF42">
    <property type="entry name" value="RAS-RELATED PROTEIN RAB-7L1-LIKE ISOFORM X1"/>
    <property type="match status" value="1"/>
</dbReference>
<dbReference type="GO" id="GO:0003924">
    <property type="term" value="F:GTPase activity"/>
    <property type="evidence" value="ECO:0007669"/>
    <property type="project" value="InterPro"/>
</dbReference>
<dbReference type="Proteomes" id="UP000314986">
    <property type="component" value="Unassembled WGS sequence"/>
</dbReference>
<dbReference type="FunFam" id="3.40.50.300:FF:001447">
    <property type="entry name" value="Ras-related protein Rab-1B"/>
    <property type="match status" value="1"/>
</dbReference>
<dbReference type="PROSITE" id="PS51421">
    <property type="entry name" value="RAS"/>
    <property type="match status" value="1"/>
</dbReference>
<dbReference type="Pfam" id="PF00071">
    <property type="entry name" value="Ras"/>
    <property type="match status" value="1"/>
</dbReference>
<dbReference type="SMART" id="SM00173">
    <property type="entry name" value="RAS"/>
    <property type="match status" value="1"/>
</dbReference>
<proteinExistence type="inferred from homology"/>
<evidence type="ECO:0000256" key="2">
    <source>
        <dbReference type="ARBA" id="ARBA00022741"/>
    </source>
</evidence>
<dbReference type="KEGG" id="cmk:103179038"/>
<evidence type="ECO:0000256" key="3">
    <source>
        <dbReference type="ARBA" id="ARBA00023134"/>
    </source>
</evidence>
<dbReference type="GO" id="GO:0045335">
    <property type="term" value="C:phagocytic vesicle"/>
    <property type="evidence" value="ECO:0007669"/>
    <property type="project" value="TreeGrafter"/>
</dbReference>
<organism evidence="4 5">
    <name type="scientific">Callorhinchus milii</name>
    <name type="common">Ghost shark</name>
    <dbReference type="NCBI Taxonomy" id="7868"/>
    <lineage>
        <taxon>Eukaryota</taxon>
        <taxon>Metazoa</taxon>
        <taxon>Chordata</taxon>
        <taxon>Craniata</taxon>
        <taxon>Vertebrata</taxon>
        <taxon>Chondrichthyes</taxon>
        <taxon>Holocephali</taxon>
        <taxon>Chimaeriformes</taxon>
        <taxon>Callorhinchidae</taxon>
        <taxon>Callorhinchus</taxon>
    </lineage>
</organism>
<keyword evidence="2" id="KW-0547">Nucleotide-binding</keyword>
<dbReference type="SMART" id="SM00174">
    <property type="entry name" value="RHO"/>
    <property type="match status" value="1"/>
</dbReference>
<dbReference type="GO" id="GO:0005764">
    <property type="term" value="C:lysosome"/>
    <property type="evidence" value="ECO:0007669"/>
    <property type="project" value="TreeGrafter"/>
</dbReference>
<dbReference type="InterPro" id="IPR001806">
    <property type="entry name" value="Small_GTPase"/>
</dbReference>
<dbReference type="Ensembl" id="ENSCMIT00000041371.1">
    <property type="protein sequence ID" value="ENSCMIP00000040795.1"/>
    <property type="gene ID" value="ENSCMIG00000017006.1"/>
</dbReference>
<reference evidence="4" key="4">
    <citation type="submission" date="2025-08" db="UniProtKB">
        <authorList>
            <consortium name="Ensembl"/>
        </authorList>
    </citation>
    <scope>IDENTIFICATION</scope>
</reference>
<keyword evidence="5" id="KW-1185">Reference proteome</keyword>
<keyword evidence="3" id="KW-0342">GTP-binding</keyword>
<dbReference type="PROSITE" id="PS51419">
    <property type="entry name" value="RAB"/>
    <property type="match status" value="1"/>
</dbReference>